<sequence length="269" mass="27051">MDLQDKRMQCLRMAAELGGNVDAVIAAAQRMFDFVRGTEPAAPACSPVTNGSPEPIAVAEPQAEVATAQAGAIAEAATSEPAVADPIAACGTVLVLPESGNLAEALPSPEAVTAAEVRVEVAAEDGPAEIKAEGPPAEITADETPAEAVAEVHAEAVAEEAPAEIATDETPAEAAAEVQVEAVAEVHAEAVAEEAPAEITTDETPAEAAAEVQVEAVAEVATEGTPEVVADKELLAEAAEVPATNPIFVLPAPPTSFTDVIGEQPAPHA</sequence>
<name>A0A8I1KJR9_9HYPH</name>
<evidence type="ECO:0000313" key="2">
    <source>
        <dbReference type="Proteomes" id="UP000623250"/>
    </source>
</evidence>
<comment type="caution">
    <text evidence="1">The sequence shown here is derived from an EMBL/GenBank/DDBJ whole genome shotgun (WGS) entry which is preliminary data.</text>
</comment>
<gene>
    <name evidence="1" type="ORF">JDN41_11225</name>
</gene>
<protein>
    <submittedName>
        <fullName evidence="1">Uncharacterized protein</fullName>
    </submittedName>
</protein>
<accession>A0A8I1KJR9</accession>
<dbReference type="EMBL" id="JAEMUK010000042">
    <property type="protein sequence ID" value="MBJ7544122.1"/>
    <property type="molecule type" value="Genomic_DNA"/>
</dbReference>
<dbReference type="AlphaFoldDB" id="A0A8I1KJR9"/>
<reference evidence="1 2" key="1">
    <citation type="submission" date="2020-12" db="EMBL/GenBank/DDBJ databases">
        <title>Revised draft genomes of Rhodomicrobium vannielii ATCC 17100 and Rhodomicrobium udaipurense JA643.</title>
        <authorList>
            <person name="Conners E.M."/>
            <person name="Davenport E.J."/>
            <person name="Bose A."/>
        </authorList>
    </citation>
    <scope>NUCLEOTIDE SEQUENCE [LARGE SCALE GENOMIC DNA]</scope>
    <source>
        <strain evidence="1 2">JA643</strain>
    </source>
</reference>
<organism evidence="1 2">
    <name type="scientific">Rhodomicrobium udaipurense</name>
    <dbReference type="NCBI Taxonomy" id="1202716"/>
    <lineage>
        <taxon>Bacteria</taxon>
        <taxon>Pseudomonadati</taxon>
        <taxon>Pseudomonadota</taxon>
        <taxon>Alphaproteobacteria</taxon>
        <taxon>Hyphomicrobiales</taxon>
        <taxon>Hyphomicrobiaceae</taxon>
        <taxon>Rhodomicrobium</taxon>
    </lineage>
</organism>
<keyword evidence="2" id="KW-1185">Reference proteome</keyword>
<dbReference type="Proteomes" id="UP000623250">
    <property type="component" value="Unassembled WGS sequence"/>
</dbReference>
<evidence type="ECO:0000313" key="1">
    <source>
        <dbReference type="EMBL" id="MBJ7544122.1"/>
    </source>
</evidence>
<dbReference type="RefSeq" id="WP_037242048.1">
    <property type="nucleotide sequence ID" value="NZ_JAEMUK010000042.1"/>
</dbReference>
<proteinExistence type="predicted"/>